<dbReference type="SUPFAM" id="SSF47384">
    <property type="entry name" value="Homodimeric domain of signal transducing histidine kinase"/>
    <property type="match status" value="1"/>
</dbReference>
<sequence>MSMLADTIEHRPIEQCAPDELLGALFAQAPGFMAVTRGAEHRYILVNEEYRRLAGRDPSGSTMAEALPELVGQGIVAMLDRVLDTGKAFVSRDFRVRLNVAGAWEERVLDFAAQPIRRADGSFEDILCFGYDVTERVNQHLRATRLQQELKRAAQAAAMGTMASTLAHELNQPLAAAAAYLAAARRASERKLCEAASETIALAEAQVQRAGDIIRRTRMLLTEARPRRERAELRSMIDDALEVMRASGNLEDIAVSVALEDPDVALDVDRVQIEQVLLNALRNASEAMARSPEKKLAIEACRAGSSVRLTITDSGGGLASNIDPFEAFQSASGGLGIGLSISRTIIEAHGGTISLDDEGGRGAALTLTLPL</sequence>
<comment type="caution">
    <text evidence="10">The sequence shown here is derived from an EMBL/GenBank/DDBJ whole genome shotgun (WGS) entry which is preliminary data.</text>
</comment>
<dbReference type="EC" id="2.7.13.3" evidence="2"/>
<keyword evidence="6" id="KW-0418">Kinase</keyword>
<dbReference type="RefSeq" id="WP_106514578.1">
    <property type="nucleotide sequence ID" value="NZ_PXYI01000006.1"/>
</dbReference>
<organism evidence="10 11">
    <name type="scientific">Allosphingosinicella deserti</name>
    <dbReference type="NCBI Taxonomy" id="2116704"/>
    <lineage>
        <taxon>Bacteria</taxon>
        <taxon>Pseudomonadati</taxon>
        <taxon>Pseudomonadota</taxon>
        <taxon>Alphaproteobacteria</taxon>
        <taxon>Sphingomonadales</taxon>
        <taxon>Sphingomonadaceae</taxon>
        <taxon>Allosphingosinicella</taxon>
    </lineage>
</organism>
<dbReference type="InterPro" id="IPR003661">
    <property type="entry name" value="HisK_dim/P_dom"/>
</dbReference>
<evidence type="ECO:0000256" key="1">
    <source>
        <dbReference type="ARBA" id="ARBA00000085"/>
    </source>
</evidence>
<dbReference type="Pfam" id="PF00512">
    <property type="entry name" value="HisKA"/>
    <property type="match status" value="1"/>
</dbReference>
<evidence type="ECO:0000313" key="10">
    <source>
        <dbReference type="EMBL" id="PSJ38511.1"/>
    </source>
</evidence>
<evidence type="ECO:0000256" key="2">
    <source>
        <dbReference type="ARBA" id="ARBA00012438"/>
    </source>
</evidence>
<evidence type="ECO:0000256" key="4">
    <source>
        <dbReference type="ARBA" id="ARBA00022679"/>
    </source>
</evidence>
<evidence type="ECO:0000256" key="5">
    <source>
        <dbReference type="ARBA" id="ARBA00022741"/>
    </source>
</evidence>
<dbReference type="SMART" id="SM00387">
    <property type="entry name" value="HATPase_c"/>
    <property type="match status" value="1"/>
</dbReference>
<name>A0A2P7QKM3_9SPHN</name>
<dbReference type="PANTHER" id="PTHR43065">
    <property type="entry name" value="SENSOR HISTIDINE KINASE"/>
    <property type="match status" value="1"/>
</dbReference>
<keyword evidence="4" id="KW-0808">Transferase</keyword>
<evidence type="ECO:0000259" key="9">
    <source>
        <dbReference type="PROSITE" id="PS50109"/>
    </source>
</evidence>
<dbReference type="SUPFAM" id="SSF55785">
    <property type="entry name" value="PYP-like sensor domain (PAS domain)"/>
    <property type="match status" value="1"/>
</dbReference>
<keyword evidence="5" id="KW-0547">Nucleotide-binding</keyword>
<protein>
    <recommendedName>
        <fullName evidence="2">histidine kinase</fullName>
        <ecNumber evidence="2">2.7.13.3</ecNumber>
    </recommendedName>
</protein>
<dbReference type="InterPro" id="IPR003594">
    <property type="entry name" value="HATPase_dom"/>
</dbReference>
<dbReference type="InterPro" id="IPR005467">
    <property type="entry name" value="His_kinase_dom"/>
</dbReference>
<keyword evidence="7" id="KW-0067">ATP-binding</keyword>
<dbReference type="GO" id="GO:0005524">
    <property type="term" value="F:ATP binding"/>
    <property type="evidence" value="ECO:0007669"/>
    <property type="project" value="UniProtKB-KW"/>
</dbReference>
<comment type="catalytic activity">
    <reaction evidence="1">
        <text>ATP + protein L-histidine = ADP + protein N-phospho-L-histidine.</text>
        <dbReference type="EC" id="2.7.13.3"/>
    </reaction>
</comment>
<dbReference type="PROSITE" id="PS50109">
    <property type="entry name" value="HIS_KIN"/>
    <property type="match status" value="1"/>
</dbReference>
<dbReference type="Pfam" id="PF02518">
    <property type="entry name" value="HATPase_c"/>
    <property type="match status" value="1"/>
</dbReference>
<proteinExistence type="predicted"/>
<evidence type="ECO:0000256" key="3">
    <source>
        <dbReference type="ARBA" id="ARBA00022553"/>
    </source>
</evidence>
<dbReference type="AlphaFoldDB" id="A0A2P7QKM3"/>
<keyword evidence="11" id="KW-1185">Reference proteome</keyword>
<dbReference type="PANTHER" id="PTHR43065:SF46">
    <property type="entry name" value="C4-DICARBOXYLATE TRANSPORT SENSOR PROTEIN DCTB"/>
    <property type="match status" value="1"/>
</dbReference>
<gene>
    <name evidence="10" type="ORF">C7I55_18965</name>
</gene>
<dbReference type="Pfam" id="PF08448">
    <property type="entry name" value="PAS_4"/>
    <property type="match status" value="1"/>
</dbReference>
<evidence type="ECO:0000256" key="6">
    <source>
        <dbReference type="ARBA" id="ARBA00022777"/>
    </source>
</evidence>
<dbReference type="EMBL" id="PXYI01000006">
    <property type="protein sequence ID" value="PSJ38511.1"/>
    <property type="molecule type" value="Genomic_DNA"/>
</dbReference>
<reference evidence="10 11" key="1">
    <citation type="submission" date="2018-03" db="EMBL/GenBank/DDBJ databases">
        <title>The draft genome of Sphingosinicella sp. GL-C-18.</title>
        <authorList>
            <person name="Liu L."/>
            <person name="Li L."/>
            <person name="Liang L."/>
            <person name="Zhang X."/>
            <person name="Wang T."/>
        </authorList>
    </citation>
    <scope>NUCLEOTIDE SEQUENCE [LARGE SCALE GENOMIC DNA]</scope>
    <source>
        <strain evidence="10 11">GL-C-18</strain>
    </source>
</reference>
<evidence type="ECO:0000256" key="7">
    <source>
        <dbReference type="ARBA" id="ARBA00022840"/>
    </source>
</evidence>
<dbReference type="Proteomes" id="UP000241167">
    <property type="component" value="Unassembled WGS sequence"/>
</dbReference>
<dbReference type="PRINTS" id="PR00344">
    <property type="entry name" value="BCTRLSENSOR"/>
</dbReference>
<dbReference type="Gene3D" id="3.30.450.20">
    <property type="entry name" value="PAS domain"/>
    <property type="match status" value="1"/>
</dbReference>
<dbReference type="OrthoDB" id="9789238at2"/>
<dbReference type="InterPro" id="IPR035965">
    <property type="entry name" value="PAS-like_dom_sf"/>
</dbReference>
<dbReference type="InterPro" id="IPR036890">
    <property type="entry name" value="HATPase_C_sf"/>
</dbReference>
<accession>A0A2P7QKM3</accession>
<dbReference type="InterPro" id="IPR004358">
    <property type="entry name" value="Sig_transdc_His_kin-like_C"/>
</dbReference>
<keyword evidence="3" id="KW-0597">Phosphoprotein</keyword>
<feature type="domain" description="Histidine kinase" evidence="9">
    <location>
        <begin position="165"/>
        <end position="371"/>
    </location>
</feature>
<dbReference type="Gene3D" id="1.10.287.130">
    <property type="match status" value="1"/>
</dbReference>
<evidence type="ECO:0000256" key="8">
    <source>
        <dbReference type="ARBA" id="ARBA00023012"/>
    </source>
</evidence>
<dbReference type="InterPro" id="IPR013656">
    <property type="entry name" value="PAS_4"/>
</dbReference>
<keyword evidence="8" id="KW-0902">Two-component regulatory system</keyword>
<evidence type="ECO:0000313" key="11">
    <source>
        <dbReference type="Proteomes" id="UP000241167"/>
    </source>
</evidence>
<dbReference type="InterPro" id="IPR036097">
    <property type="entry name" value="HisK_dim/P_sf"/>
</dbReference>
<dbReference type="SUPFAM" id="SSF55874">
    <property type="entry name" value="ATPase domain of HSP90 chaperone/DNA topoisomerase II/histidine kinase"/>
    <property type="match status" value="1"/>
</dbReference>
<dbReference type="SMART" id="SM00388">
    <property type="entry name" value="HisKA"/>
    <property type="match status" value="1"/>
</dbReference>
<dbReference type="GO" id="GO:0000155">
    <property type="term" value="F:phosphorelay sensor kinase activity"/>
    <property type="evidence" value="ECO:0007669"/>
    <property type="project" value="InterPro"/>
</dbReference>
<dbReference type="Gene3D" id="3.30.565.10">
    <property type="entry name" value="Histidine kinase-like ATPase, C-terminal domain"/>
    <property type="match status" value="1"/>
</dbReference>